<keyword evidence="14" id="KW-1185">Reference proteome</keyword>
<reference evidence="14" key="1">
    <citation type="submission" date="2018-03" db="EMBL/GenBank/DDBJ databases">
        <title>Gramella fulva sp. nov., isolated from a dry surface of tidal flat.</title>
        <authorList>
            <person name="Hwang S.H."/>
            <person name="Hwang W.M."/>
            <person name="Kang K."/>
            <person name="Ahn T.-Y."/>
        </authorList>
    </citation>
    <scope>NUCLEOTIDE SEQUENCE [LARGE SCALE GENOMIC DNA]</scope>
    <source>
        <strain evidence="14">SH35</strain>
    </source>
</reference>
<dbReference type="PANTHER" id="PTHR11058">
    <property type="entry name" value="NADH-UBIQUINONE OXIDOREDUCTASE CHAIN 3"/>
    <property type="match status" value="1"/>
</dbReference>
<evidence type="ECO:0000256" key="3">
    <source>
        <dbReference type="ARBA" id="ARBA00022448"/>
    </source>
</evidence>
<organism evidence="13 14">
    <name type="scientific">Christiangramia fulva</name>
    <dbReference type="NCBI Taxonomy" id="2126553"/>
    <lineage>
        <taxon>Bacteria</taxon>
        <taxon>Pseudomonadati</taxon>
        <taxon>Bacteroidota</taxon>
        <taxon>Flavobacteriia</taxon>
        <taxon>Flavobacteriales</taxon>
        <taxon>Flavobacteriaceae</taxon>
        <taxon>Christiangramia</taxon>
    </lineage>
</organism>
<keyword evidence="5 11" id="KW-0812">Transmembrane</keyword>
<keyword evidence="3 11" id="KW-0813">Transport</keyword>
<dbReference type="Proteomes" id="UP000241507">
    <property type="component" value="Chromosome"/>
</dbReference>
<keyword evidence="10 11" id="KW-0472">Membrane</keyword>
<evidence type="ECO:0000256" key="9">
    <source>
        <dbReference type="ARBA" id="ARBA00023027"/>
    </source>
</evidence>
<evidence type="ECO:0000256" key="11">
    <source>
        <dbReference type="HAMAP-Rule" id="MF_01394"/>
    </source>
</evidence>
<proteinExistence type="inferred from homology"/>
<dbReference type="Gene3D" id="1.20.58.1610">
    <property type="entry name" value="NADH:ubiquinone/plastoquinone oxidoreductase, chain 3"/>
    <property type="match status" value="1"/>
</dbReference>
<evidence type="ECO:0000256" key="5">
    <source>
        <dbReference type="ARBA" id="ARBA00022692"/>
    </source>
</evidence>
<evidence type="ECO:0000313" key="14">
    <source>
        <dbReference type="Proteomes" id="UP000241507"/>
    </source>
</evidence>
<dbReference type="GO" id="GO:0050136">
    <property type="term" value="F:NADH dehydrogenase (quinone) (non-electrogenic) activity"/>
    <property type="evidence" value="ECO:0007669"/>
    <property type="project" value="UniProtKB-UniRule"/>
</dbReference>
<keyword evidence="6 11" id="KW-0874">Quinone</keyword>
<evidence type="ECO:0000256" key="12">
    <source>
        <dbReference type="RuleBase" id="RU003639"/>
    </source>
</evidence>
<keyword evidence="4 11" id="KW-1003">Cell membrane</keyword>
<dbReference type="GO" id="GO:0005886">
    <property type="term" value="C:plasma membrane"/>
    <property type="evidence" value="ECO:0007669"/>
    <property type="project" value="UniProtKB-SubCell"/>
</dbReference>
<dbReference type="EMBL" id="CP028136">
    <property type="protein sequence ID" value="AVR44391.1"/>
    <property type="molecule type" value="Genomic_DNA"/>
</dbReference>
<dbReference type="EC" id="7.1.1.-" evidence="11"/>
<dbReference type="Pfam" id="PF00507">
    <property type="entry name" value="Oxidored_q4"/>
    <property type="match status" value="1"/>
</dbReference>
<keyword evidence="8 11" id="KW-1133">Transmembrane helix</keyword>
<evidence type="ECO:0000256" key="10">
    <source>
        <dbReference type="ARBA" id="ARBA00023136"/>
    </source>
</evidence>
<dbReference type="GO" id="GO:0008137">
    <property type="term" value="F:NADH dehydrogenase (ubiquinone) activity"/>
    <property type="evidence" value="ECO:0007669"/>
    <property type="project" value="InterPro"/>
</dbReference>
<dbReference type="HAMAP" id="MF_01394">
    <property type="entry name" value="NDH1_NuoA"/>
    <property type="match status" value="1"/>
</dbReference>
<evidence type="ECO:0000256" key="8">
    <source>
        <dbReference type="ARBA" id="ARBA00022989"/>
    </source>
</evidence>
<dbReference type="InterPro" id="IPR000440">
    <property type="entry name" value="NADH_UbQ/plastoQ_OxRdtase_su3"/>
</dbReference>
<protein>
    <recommendedName>
        <fullName evidence="11">NADH-quinone oxidoreductase subunit A</fullName>
        <ecNumber evidence="11">7.1.1.-</ecNumber>
    </recommendedName>
    <alternativeName>
        <fullName evidence="11">NADH dehydrogenase I subunit A</fullName>
    </alternativeName>
    <alternativeName>
        <fullName evidence="11">NDH-1 subunit A</fullName>
    </alternativeName>
    <alternativeName>
        <fullName evidence="11">NUO1</fullName>
    </alternativeName>
</protein>
<keyword evidence="9 11" id="KW-0520">NAD</keyword>
<comment type="catalytic activity">
    <reaction evidence="11 12">
        <text>a quinone + NADH + 5 H(+)(in) = a quinol + NAD(+) + 4 H(+)(out)</text>
        <dbReference type="Rhea" id="RHEA:57888"/>
        <dbReference type="ChEBI" id="CHEBI:15378"/>
        <dbReference type="ChEBI" id="CHEBI:24646"/>
        <dbReference type="ChEBI" id="CHEBI:57540"/>
        <dbReference type="ChEBI" id="CHEBI:57945"/>
        <dbReference type="ChEBI" id="CHEBI:132124"/>
    </reaction>
</comment>
<dbReference type="PANTHER" id="PTHR11058:SF22">
    <property type="entry name" value="NADH-QUINONE OXIDOREDUCTASE SUBUNIT A"/>
    <property type="match status" value="1"/>
</dbReference>
<gene>
    <name evidence="11" type="primary">nuoA</name>
    <name evidence="13" type="ORF">C7S20_03480</name>
</gene>
<dbReference type="InterPro" id="IPR023043">
    <property type="entry name" value="NAD(P)H_OxRDtase_bac/plastid"/>
</dbReference>
<evidence type="ECO:0000256" key="2">
    <source>
        <dbReference type="ARBA" id="ARBA00008472"/>
    </source>
</evidence>
<feature type="transmembrane region" description="Helical" evidence="11">
    <location>
        <begin position="58"/>
        <end position="79"/>
    </location>
</feature>
<feature type="transmembrane region" description="Helical" evidence="11">
    <location>
        <begin position="6"/>
        <end position="27"/>
    </location>
</feature>
<evidence type="ECO:0000256" key="4">
    <source>
        <dbReference type="ARBA" id="ARBA00022475"/>
    </source>
</evidence>
<evidence type="ECO:0000256" key="1">
    <source>
        <dbReference type="ARBA" id="ARBA00004141"/>
    </source>
</evidence>
<evidence type="ECO:0000256" key="6">
    <source>
        <dbReference type="ARBA" id="ARBA00022719"/>
    </source>
</evidence>
<dbReference type="AlphaFoldDB" id="A0A2R3Z287"/>
<evidence type="ECO:0000256" key="7">
    <source>
        <dbReference type="ARBA" id="ARBA00022967"/>
    </source>
</evidence>
<dbReference type="KEGG" id="grs:C7S20_03480"/>
<dbReference type="InterPro" id="IPR038430">
    <property type="entry name" value="NDAH_ubi_oxred_su3_sf"/>
</dbReference>
<accession>A0A2R3Z287</accession>
<name>A0A2R3Z287_9FLAO</name>
<dbReference type="RefSeq" id="WP_107011169.1">
    <property type="nucleotide sequence ID" value="NZ_CP028136.1"/>
</dbReference>
<comment type="similarity">
    <text evidence="2 11 12">Belongs to the complex I subunit 3 family.</text>
</comment>
<keyword evidence="7 11" id="KW-1278">Translocase</keyword>
<feature type="transmembrane region" description="Helical" evidence="11">
    <location>
        <begin position="85"/>
        <end position="108"/>
    </location>
</feature>
<dbReference type="OrthoDB" id="9791970at2"/>
<evidence type="ECO:0000313" key="13">
    <source>
        <dbReference type="EMBL" id="AVR44391.1"/>
    </source>
</evidence>
<sequence length="116" mass="12864">MGSEAIIVFFLAGVLLVAGANFISKLISPKSDNPQKKEPYESGMKTIGPTWVQFKVGYYLFAILFLVFDVEVAFLIPWAVVFQKIGGTAFIEILIFLIILGTGLAYAWKKGALKWE</sequence>
<comment type="subcellular location">
    <subcellularLocation>
        <location evidence="11 12">Cell membrane</location>
        <topology evidence="11 12">Multi-pass membrane protein</topology>
    </subcellularLocation>
    <subcellularLocation>
        <location evidence="1">Membrane</location>
        <topology evidence="1">Multi-pass membrane protein</topology>
    </subcellularLocation>
</comment>
<comment type="function">
    <text evidence="11">NDH-1 shuttles electrons from NADH, via FMN and iron-sulfur (Fe-S) centers, to quinones in the respiratory chain. The immediate electron acceptor for the enzyme in this species is believed to be a menaquinone. Couples the redox reaction to proton translocation (for every two electrons transferred, four hydrogen ions are translocated across the cytoplasmic membrane), and thus conserves the redox energy in a proton gradient.</text>
</comment>
<dbReference type="GO" id="GO:0048038">
    <property type="term" value="F:quinone binding"/>
    <property type="evidence" value="ECO:0007669"/>
    <property type="project" value="UniProtKB-KW"/>
</dbReference>
<comment type="subunit">
    <text evidence="11">NDH-1 is composed of 14 different subunits. Subunits NuoA, H, J, K, L, M, N constitute the membrane sector of the complex.</text>
</comment>
<dbReference type="GO" id="GO:0030964">
    <property type="term" value="C:NADH dehydrogenase complex"/>
    <property type="evidence" value="ECO:0007669"/>
    <property type="project" value="TreeGrafter"/>
</dbReference>